<evidence type="ECO:0000313" key="3">
    <source>
        <dbReference type="Proteomes" id="UP000321331"/>
    </source>
</evidence>
<dbReference type="Proteomes" id="UP000321331">
    <property type="component" value="Unassembled WGS sequence"/>
</dbReference>
<gene>
    <name evidence="2" type="ORF">FocTR4_00001654</name>
</gene>
<protein>
    <submittedName>
        <fullName evidence="2">Uncharacterized protein</fullName>
    </submittedName>
</protein>
<sequence>MEYMPLPSCADDTSTSKPTFPCKPPPPPPPPPPPNYNYTPTLQLQYNLVNSSAAPRRYIYFFCSTSMR</sequence>
<organism evidence="2 3">
    <name type="scientific">Fusarium oxysporum f. sp. cubense</name>
    <dbReference type="NCBI Taxonomy" id="61366"/>
    <lineage>
        <taxon>Eukaryota</taxon>
        <taxon>Fungi</taxon>
        <taxon>Dikarya</taxon>
        <taxon>Ascomycota</taxon>
        <taxon>Pezizomycotina</taxon>
        <taxon>Sordariomycetes</taxon>
        <taxon>Hypocreomycetidae</taxon>
        <taxon>Hypocreales</taxon>
        <taxon>Nectriaceae</taxon>
        <taxon>Fusarium</taxon>
        <taxon>Fusarium oxysporum species complex</taxon>
    </lineage>
</organism>
<dbReference type="EMBL" id="VMNF01000007">
    <property type="protein sequence ID" value="TXC05204.1"/>
    <property type="molecule type" value="Genomic_DNA"/>
</dbReference>
<comment type="caution">
    <text evidence="2">The sequence shown here is derived from an EMBL/GenBank/DDBJ whole genome shotgun (WGS) entry which is preliminary data.</text>
</comment>
<name>A0A5C6T4C7_FUSOC</name>
<accession>A0A5C6T4C7</accession>
<feature type="compositionally biased region" description="Pro residues" evidence="1">
    <location>
        <begin position="21"/>
        <end position="35"/>
    </location>
</feature>
<dbReference type="AlphaFoldDB" id="A0A5C6T4C7"/>
<evidence type="ECO:0000256" key="1">
    <source>
        <dbReference type="SAM" id="MobiDB-lite"/>
    </source>
</evidence>
<evidence type="ECO:0000313" key="2">
    <source>
        <dbReference type="EMBL" id="TXC05204.1"/>
    </source>
</evidence>
<feature type="region of interest" description="Disordered" evidence="1">
    <location>
        <begin position="1"/>
        <end position="37"/>
    </location>
</feature>
<proteinExistence type="predicted"/>
<reference evidence="2 3" key="1">
    <citation type="submission" date="2019-07" db="EMBL/GenBank/DDBJ databases">
        <title>The First High-Quality Draft Genome Sequence of the Causal Agent of the Current Panama Disease Epidemic.</title>
        <authorList>
            <person name="Warmington R.J."/>
            <person name="Kay W."/>
            <person name="Jeffries A."/>
            <person name="Bebber D."/>
            <person name="Moore K."/>
            <person name="Studholme D.J."/>
        </authorList>
    </citation>
    <scope>NUCLEOTIDE SEQUENCE [LARGE SCALE GENOMIC DNA]</scope>
    <source>
        <strain evidence="2 3">TR4</strain>
    </source>
</reference>